<proteinExistence type="predicted"/>
<evidence type="ECO:0000256" key="1">
    <source>
        <dbReference type="SAM" id="MobiDB-lite"/>
    </source>
</evidence>
<dbReference type="AlphaFoldDB" id="A0A9X7CCT9"/>
<name>A0A9X7CCT9_BACCE</name>
<dbReference type="RefSeq" id="WP_086408325.1">
    <property type="nucleotide sequence ID" value="NZ_NUIQ01000076.1"/>
</dbReference>
<dbReference type="Proteomes" id="UP000223834">
    <property type="component" value="Unassembled WGS sequence"/>
</dbReference>
<protein>
    <submittedName>
        <fullName evidence="2">Uncharacterized protein</fullName>
    </submittedName>
</protein>
<sequence>MSEKMPINLYGELEILQNEIRYSYSVTQSNIADQQEMEMIYKAVMTKALNLNCYLVADRIEMVNDRVVFFFKVNGLKGFSYLRSIPFEKQLLYFKSLVHIVKQEIEVLLHPLNFLVDLKEEMIKTYMVEMEKIPIHVKKEKVEALRELILIAMTNRTSILGKPEKADFFDQRDHVIAFAEDLLRCKQIEEIEKVIEHHMSLLEQKEEKKFSITIPSLAFFKKWNFYQRKKETACSEEDETRIVKLLSTRKQQLLVGALVCSIGLNVFFVQKNVQPVMAAKQEQQEQKEVQSSLQAEMKKLKSEKDKAKKEKEKYEKEVKELVAQLKIAISENKKLSEQTQQGGQPK</sequence>
<evidence type="ECO:0000313" key="2">
    <source>
        <dbReference type="EMBL" id="PGO78224.1"/>
    </source>
</evidence>
<feature type="compositionally biased region" description="Basic and acidic residues" evidence="1">
    <location>
        <begin position="296"/>
        <end position="312"/>
    </location>
</feature>
<evidence type="ECO:0000313" key="3">
    <source>
        <dbReference type="Proteomes" id="UP000223834"/>
    </source>
</evidence>
<feature type="region of interest" description="Disordered" evidence="1">
    <location>
        <begin position="288"/>
        <end position="312"/>
    </location>
</feature>
<accession>A0A9X7CCT9</accession>
<comment type="caution">
    <text evidence="2">The sequence shown here is derived from an EMBL/GenBank/DDBJ whole genome shotgun (WGS) entry which is preliminary data.</text>
</comment>
<organism evidence="2 3">
    <name type="scientific">Bacillus cereus</name>
    <dbReference type="NCBI Taxonomy" id="1396"/>
    <lineage>
        <taxon>Bacteria</taxon>
        <taxon>Bacillati</taxon>
        <taxon>Bacillota</taxon>
        <taxon>Bacilli</taxon>
        <taxon>Bacillales</taxon>
        <taxon>Bacillaceae</taxon>
        <taxon>Bacillus</taxon>
        <taxon>Bacillus cereus group</taxon>
    </lineage>
</organism>
<dbReference type="EMBL" id="NUIQ01000076">
    <property type="protein sequence ID" value="PGO78224.1"/>
    <property type="molecule type" value="Genomic_DNA"/>
</dbReference>
<reference evidence="2 3" key="1">
    <citation type="submission" date="2017-09" db="EMBL/GenBank/DDBJ databases">
        <title>Large-scale bioinformatics analysis of Bacillus genomes uncovers conserved roles of natural products in bacterial physiology.</title>
        <authorList>
            <consortium name="Agbiome Team Llc"/>
            <person name="Bleich R.M."/>
            <person name="Grubbs K.J."/>
            <person name="Santa Maria K.C."/>
            <person name="Allen S.E."/>
            <person name="Farag S."/>
            <person name="Shank E.A."/>
            <person name="Bowers A."/>
        </authorList>
    </citation>
    <scope>NUCLEOTIDE SEQUENCE [LARGE SCALE GENOMIC DNA]</scope>
    <source>
        <strain evidence="2 3">AFS049141</strain>
    </source>
</reference>
<gene>
    <name evidence="2" type="ORF">CN980_09835</name>
</gene>